<evidence type="ECO:0000256" key="1">
    <source>
        <dbReference type="SAM" id="MobiDB-lite"/>
    </source>
</evidence>
<evidence type="ECO:0000313" key="3">
    <source>
        <dbReference type="Proteomes" id="UP000269793"/>
    </source>
</evidence>
<organism evidence="2 3">
    <name type="scientific">Malassezia restricta (strain ATCC 96810 / NBRC 103918 / CBS 7877)</name>
    <name type="common">Seborrheic dermatitis infection agent</name>
    <dbReference type="NCBI Taxonomy" id="425264"/>
    <lineage>
        <taxon>Eukaryota</taxon>
        <taxon>Fungi</taxon>
        <taxon>Dikarya</taxon>
        <taxon>Basidiomycota</taxon>
        <taxon>Ustilaginomycotina</taxon>
        <taxon>Malasseziomycetes</taxon>
        <taxon>Malasseziales</taxon>
        <taxon>Malasseziaceae</taxon>
        <taxon>Malassezia</taxon>
    </lineage>
</organism>
<dbReference type="EMBL" id="CP033149">
    <property type="protein sequence ID" value="AYO42078.1"/>
    <property type="molecule type" value="Genomic_DNA"/>
</dbReference>
<proteinExistence type="predicted"/>
<feature type="region of interest" description="Disordered" evidence="1">
    <location>
        <begin position="147"/>
        <end position="189"/>
    </location>
</feature>
<evidence type="ECO:0000313" key="2">
    <source>
        <dbReference type="EMBL" id="AYO42078.1"/>
    </source>
</evidence>
<keyword evidence="3" id="KW-1185">Reference proteome</keyword>
<sequence>MSQADAGAAQARPAILPRIDATRCLVQADHLIASIHEVVRQIGWFLERRAQLVRERRPPQDGIPALSPLMQACRAYYENVSTLSDQLLHAQMQLEHLLAQAHAPVSTERDATMLPRPEPMPLDLYGMMFPLGLQGEDVKPLLSAESAVGVSDDTHEPSPSSDAKRRKTDDDGVPLDTGASPETSQPSARDMLDFSWLDFASTDKSTPASDILSFPMDGSAP</sequence>
<reference evidence="2 3" key="1">
    <citation type="submission" date="2018-10" db="EMBL/GenBank/DDBJ databases">
        <title>Complete genome sequence of Malassezia restricta CBS 7877.</title>
        <authorList>
            <person name="Morand S.C."/>
            <person name="Bertignac M."/>
            <person name="Iltis A."/>
            <person name="Kolder I."/>
            <person name="Pirovano W."/>
            <person name="Jourdain R."/>
            <person name="Clavaud C."/>
        </authorList>
    </citation>
    <scope>NUCLEOTIDE SEQUENCE [LARGE SCALE GENOMIC DNA]</scope>
    <source>
        <strain evidence="2 3">CBS 7877</strain>
    </source>
</reference>
<dbReference type="AlphaFoldDB" id="A0A3G2S4R9"/>
<dbReference type="VEuPathDB" id="FungiDB:DNF11_1128"/>
<gene>
    <name evidence="2" type="ORF">DNF11_1128</name>
</gene>
<name>A0A3G2S4R9_MALR7</name>
<accession>A0A3G2S4R9</accession>
<protein>
    <submittedName>
        <fullName evidence="2">Uncharacterized protein</fullName>
    </submittedName>
</protein>
<dbReference type="Proteomes" id="UP000269793">
    <property type="component" value="Chromosome II"/>
</dbReference>